<proteinExistence type="predicted"/>
<organism evidence="1">
    <name type="scientific">marine sediment metagenome</name>
    <dbReference type="NCBI Taxonomy" id="412755"/>
    <lineage>
        <taxon>unclassified sequences</taxon>
        <taxon>metagenomes</taxon>
        <taxon>ecological metagenomes</taxon>
    </lineage>
</organism>
<reference evidence="1" key="1">
    <citation type="journal article" date="2014" name="Front. Microbiol.">
        <title>High frequency of phylogenetically diverse reductive dehalogenase-homologous genes in deep subseafloor sedimentary metagenomes.</title>
        <authorList>
            <person name="Kawai M."/>
            <person name="Futagami T."/>
            <person name="Toyoda A."/>
            <person name="Takaki Y."/>
            <person name="Nishi S."/>
            <person name="Hori S."/>
            <person name="Arai W."/>
            <person name="Tsubouchi T."/>
            <person name="Morono Y."/>
            <person name="Uchiyama I."/>
            <person name="Ito T."/>
            <person name="Fujiyama A."/>
            <person name="Inagaki F."/>
            <person name="Takami H."/>
        </authorList>
    </citation>
    <scope>NUCLEOTIDE SEQUENCE</scope>
    <source>
        <strain evidence="1">Expedition CK06-06</strain>
    </source>
</reference>
<dbReference type="EMBL" id="BARV01037260">
    <property type="protein sequence ID" value="GAI49013.1"/>
    <property type="molecule type" value="Genomic_DNA"/>
</dbReference>
<evidence type="ECO:0000313" key="1">
    <source>
        <dbReference type="EMBL" id="GAI49013.1"/>
    </source>
</evidence>
<accession>X1NZH6</accession>
<dbReference type="AlphaFoldDB" id="X1NZH6"/>
<sequence>MAIELRSVGVSPGNEATTCVIAKPDGLAEGDLMIAHITR</sequence>
<gene>
    <name evidence="1" type="ORF">S06H3_57688</name>
</gene>
<protein>
    <submittedName>
        <fullName evidence="1">Uncharacterized protein</fullName>
    </submittedName>
</protein>
<comment type="caution">
    <text evidence="1">The sequence shown here is derived from an EMBL/GenBank/DDBJ whole genome shotgun (WGS) entry which is preliminary data.</text>
</comment>
<name>X1NZH6_9ZZZZ</name>